<dbReference type="InterPro" id="IPR005794">
    <property type="entry name" value="Fmt"/>
</dbReference>
<name>A0A841H355_9BACT</name>
<dbReference type="EC" id="2.1.2.9" evidence="2 5"/>
<organism evidence="8 9">
    <name type="scientific">Longimicrobium terrae</name>
    <dbReference type="NCBI Taxonomy" id="1639882"/>
    <lineage>
        <taxon>Bacteria</taxon>
        <taxon>Pseudomonadati</taxon>
        <taxon>Gemmatimonadota</taxon>
        <taxon>Longimicrobiia</taxon>
        <taxon>Longimicrobiales</taxon>
        <taxon>Longimicrobiaceae</taxon>
        <taxon>Longimicrobium</taxon>
    </lineage>
</organism>
<dbReference type="InterPro" id="IPR044135">
    <property type="entry name" value="Met-tRNA-FMT_C"/>
</dbReference>
<evidence type="ECO:0000259" key="6">
    <source>
        <dbReference type="Pfam" id="PF00551"/>
    </source>
</evidence>
<accession>A0A841H355</accession>
<dbReference type="InterPro" id="IPR002376">
    <property type="entry name" value="Formyl_transf_N"/>
</dbReference>
<dbReference type="CDD" id="cd08646">
    <property type="entry name" value="FMT_core_Met-tRNA-FMT_N"/>
    <property type="match status" value="1"/>
</dbReference>
<dbReference type="PANTHER" id="PTHR11138">
    <property type="entry name" value="METHIONYL-TRNA FORMYLTRANSFERASE"/>
    <property type="match status" value="1"/>
</dbReference>
<dbReference type="GO" id="GO:0004479">
    <property type="term" value="F:methionyl-tRNA formyltransferase activity"/>
    <property type="evidence" value="ECO:0007669"/>
    <property type="project" value="UniProtKB-UniRule"/>
</dbReference>
<dbReference type="InterPro" id="IPR036477">
    <property type="entry name" value="Formyl_transf_N_sf"/>
</dbReference>
<dbReference type="InterPro" id="IPR041711">
    <property type="entry name" value="Met-tRNA-FMT_N"/>
</dbReference>
<evidence type="ECO:0000313" key="8">
    <source>
        <dbReference type="EMBL" id="MBB6072423.1"/>
    </source>
</evidence>
<proteinExistence type="inferred from homology"/>
<comment type="catalytic activity">
    <reaction evidence="5">
        <text>L-methionyl-tRNA(fMet) + (6R)-10-formyltetrahydrofolate = N-formyl-L-methionyl-tRNA(fMet) + (6S)-5,6,7,8-tetrahydrofolate + H(+)</text>
        <dbReference type="Rhea" id="RHEA:24380"/>
        <dbReference type="Rhea" id="RHEA-COMP:9952"/>
        <dbReference type="Rhea" id="RHEA-COMP:9953"/>
        <dbReference type="ChEBI" id="CHEBI:15378"/>
        <dbReference type="ChEBI" id="CHEBI:57453"/>
        <dbReference type="ChEBI" id="CHEBI:78530"/>
        <dbReference type="ChEBI" id="CHEBI:78844"/>
        <dbReference type="ChEBI" id="CHEBI:195366"/>
        <dbReference type="EC" id="2.1.2.9"/>
    </reaction>
</comment>
<dbReference type="SUPFAM" id="SSF50486">
    <property type="entry name" value="FMT C-terminal domain-like"/>
    <property type="match status" value="1"/>
</dbReference>
<comment type="similarity">
    <text evidence="1 5">Belongs to the Fmt family.</text>
</comment>
<dbReference type="RefSeq" id="WP_170038357.1">
    <property type="nucleotide sequence ID" value="NZ_JABDTL010000002.1"/>
</dbReference>
<dbReference type="CDD" id="cd08704">
    <property type="entry name" value="Met_tRNA_FMT_C"/>
    <property type="match status" value="1"/>
</dbReference>
<dbReference type="PROSITE" id="PS00373">
    <property type="entry name" value="GART"/>
    <property type="match status" value="1"/>
</dbReference>
<comment type="caution">
    <text evidence="8">The sequence shown here is derived from an EMBL/GenBank/DDBJ whole genome shotgun (WGS) entry which is preliminary data.</text>
</comment>
<evidence type="ECO:0000256" key="5">
    <source>
        <dbReference type="HAMAP-Rule" id="MF_00182"/>
    </source>
</evidence>
<dbReference type="GO" id="GO:0005829">
    <property type="term" value="C:cytosol"/>
    <property type="evidence" value="ECO:0007669"/>
    <property type="project" value="TreeGrafter"/>
</dbReference>
<dbReference type="Gene3D" id="3.40.50.12230">
    <property type="match status" value="1"/>
</dbReference>
<dbReference type="NCBIfam" id="TIGR00460">
    <property type="entry name" value="fmt"/>
    <property type="match status" value="1"/>
</dbReference>
<dbReference type="PANTHER" id="PTHR11138:SF5">
    <property type="entry name" value="METHIONYL-TRNA FORMYLTRANSFERASE, MITOCHONDRIAL"/>
    <property type="match status" value="1"/>
</dbReference>
<dbReference type="InterPro" id="IPR011034">
    <property type="entry name" value="Formyl_transferase-like_C_sf"/>
</dbReference>
<feature type="domain" description="Formyl transferase C-terminal" evidence="7">
    <location>
        <begin position="203"/>
        <end position="301"/>
    </location>
</feature>
<dbReference type="Pfam" id="PF02911">
    <property type="entry name" value="Formyl_trans_C"/>
    <property type="match status" value="1"/>
</dbReference>
<keyword evidence="3 5" id="KW-0808">Transferase</keyword>
<dbReference type="InterPro" id="IPR001555">
    <property type="entry name" value="GART_AS"/>
</dbReference>
<reference evidence="8 9" key="1">
    <citation type="submission" date="2020-08" db="EMBL/GenBank/DDBJ databases">
        <title>Genomic Encyclopedia of Type Strains, Phase IV (KMG-IV): sequencing the most valuable type-strain genomes for metagenomic binning, comparative biology and taxonomic classification.</title>
        <authorList>
            <person name="Goeker M."/>
        </authorList>
    </citation>
    <scope>NUCLEOTIDE SEQUENCE [LARGE SCALE GENOMIC DNA]</scope>
    <source>
        <strain evidence="8 9">DSM 29007</strain>
    </source>
</reference>
<feature type="binding site" evidence="5">
    <location>
        <begin position="109"/>
        <end position="112"/>
    </location>
    <ligand>
        <name>(6S)-5,6,7,8-tetrahydrofolate</name>
        <dbReference type="ChEBI" id="CHEBI:57453"/>
    </ligand>
</feature>
<dbReference type="EMBL" id="JACHIA010000015">
    <property type="protein sequence ID" value="MBB6072423.1"/>
    <property type="molecule type" value="Genomic_DNA"/>
</dbReference>
<evidence type="ECO:0000259" key="7">
    <source>
        <dbReference type="Pfam" id="PF02911"/>
    </source>
</evidence>
<dbReference type="InterPro" id="IPR005793">
    <property type="entry name" value="Formyl_trans_C"/>
</dbReference>
<dbReference type="AlphaFoldDB" id="A0A841H355"/>
<evidence type="ECO:0000256" key="3">
    <source>
        <dbReference type="ARBA" id="ARBA00022679"/>
    </source>
</evidence>
<keyword evidence="4 5" id="KW-0648">Protein biosynthesis</keyword>
<comment type="function">
    <text evidence="5">Attaches a formyl group to the free amino group of methionyl-tRNA(fMet). The formyl group appears to play a dual role in the initiator identity of N-formylmethionyl-tRNA by promoting its recognition by IF2 and preventing the misappropriation of this tRNA by the elongation apparatus.</text>
</comment>
<sequence>MKVLFWGTPAFALPALLSLAEEGHDVVGVVTQPDRPAGRGRALSVSPVKEEALTMGVPILQPERARGDEFIASIRALEPDISVVVAFGQILKPEVLAVPRLGSINIHASLLPELRGAAPIQWAVARGHETTGVTIMRMEAGLDSGPMILRVEEPIGPDESASELGVRLAEIGAEALVETLALMEAGSATETVQDHDRATYAPKVDRETARVDWTLPAEEVARLIRGMDDVPGAWSPLGARCPVKLYRSQVVVDASGEPGTVLAADPQGGVLVACGSGAVRLGEVQPQGKRRMGAGEWVRGRGVAAGDRFGVDA</sequence>
<dbReference type="Pfam" id="PF00551">
    <property type="entry name" value="Formyl_trans_N"/>
    <property type="match status" value="1"/>
</dbReference>
<protein>
    <recommendedName>
        <fullName evidence="2 5">Methionyl-tRNA formyltransferase</fullName>
        <ecNumber evidence="2 5">2.1.2.9</ecNumber>
    </recommendedName>
</protein>
<feature type="domain" description="Formyl transferase N-terminal" evidence="6">
    <location>
        <begin position="1"/>
        <end position="180"/>
    </location>
</feature>
<evidence type="ECO:0000313" key="9">
    <source>
        <dbReference type="Proteomes" id="UP000582837"/>
    </source>
</evidence>
<dbReference type="HAMAP" id="MF_00182">
    <property type="entry name" value="Formyl_trans"/>
    <property type="match status" value="1"/>
</dbReference>
<gene>
    <name evidence="5" type="primary">fmt</name>
    <name evidence="8" type="ORF">HNQ61_004085</name>
</gene>
<dbReference type="FunFam" id="3.40.50.12230:FF:000001">
    <property type="entry name" value="Methionyl-tRNA formyltransferase"/>
    <property type="match status" value="1"/>
</dbReference>
<keyword evidence="9" id="KW-1185">Reference proteome</keyword>
<dbReference type="Proteomes" id="UP000582837">
    <property type="component" value="Unassembled WGS sequence"/>
</dbReference>
<dbReference type="SUPFAM" id="SSF53328">
    <property type="entry name" value="Formyltransferase"/>
    <property type="match status" value="1"/>
</dbReference>
<evidence type="ECO:0000256" key="1">
    <source>
        <dbReference type="ARBA" id="ARBA00010699"/>
    </source>
</evidence>
<evidence type="ECO:0000256" key="2">
    <source>
        <dbReference type="ARBA" id="ARBA00012261"/>
    </source>
</evidence>
<evidence type="ECO:0000256" key="4">
    <source>
        <dbReference type="ARBA" id="ARBA00022917"/>
    </source>
</evidence>